<dbReference type="InterPro" id="IPR006311">
    <property type="entry name" value="TAT_signal"/>
</dbReference>
<dbReference type="InterPro" id="IPR012093">
    <property type="entry name" value="Pirin"/>
</dbReference>
<evidence type="ECO:0000256" key="2">
    <source>
        <dbReference type="RuleBase" id="RU003457"/>
    </source>
</evidence>
<evidence type="ECO:0000259" key="5">
    <source>
        <dbReference type="Pfam" id="PF05726"/>
    </source>
</evidence>
<keyword evidence="7" id="KW-1185">Reference proteome</keyword>
<dbReference type="Pfam" id="PF05726">
    <property type="entry name" value="Pirin_C"/>
    <property type="match status" value="1"/>
</dbReference>
<evidence type="ECO:0000313" key="6">
    <source>
        <dbReference type="EMBL" id="WNG45425.1"/>
    </source>
</evidence>
<dbReference type="InterPro" id="IPR003829">
    <property type="entry name" value="Pirin_N_dom"/>
</dbReference>
<evidence type="ECO:0000259" key="4">
    <source>
        <dbReference type="Pfam" id="PF02678"/>
    </source>
</evidence>
<dbReference type="InterPro" id="IPR014710">
    <property type="entry name" value="RmlC-like_jellyroll"/>
</dbReference>
<organism evidence="6 7">
    <name type="scientific">Archangium minus</name>
    <dbReference type="NCBI Taxonomy" id="83450"/>
    <lineage>
        <taxon>Bacteria</taxon>
        <taxon>Pseudomonadati</taxon>
        <taxon>Myxococcota</taxon>
        <taxon>Myxococcia</taxon>
        <taxon>Myxococcales</taxon>
        <taxon>Cystobacterineae</taxon>
        <taxon>Archangiaceae</taxon>
        <taxon>Archangium</taxon>
    </lineage>
</organism>
<feature type="domain" description="Pirin C-terminal" evidence="5">
    <location>
        <begin position="217"/>
        <end position="319"/>
    </location>
</feature>
<dbReference type="Pfam" id="PF02678">
    <property type="entry name" value="Pirin"/>
    <property type="match status" value="1"/>
</dbReference>
<feature type="chain" id="PRO_5045387800" evidence="3">
    <location>
        <begin position="22"/>
        <end position="323"/>
    </location>
</feature>
<dbReference type="EMBL" id="CP043494">
    <property type="protein sequence ID" value="WNG45425.1"/>
    <property type="molecule type" value="Genomic_DNA"/>
</dbReference>
<dbReference type="PROSITE" id="PS51257">
    <property type="entry name" value="PROKAR_LIPOPROTEIN"/>
    <property type="match status" value="1"/>
</dbReference>
<dbReference type="InterPro" id="IPR011051">
    <property type="entry name" value="RmlC_Cupin_sf"/>
</dbReference>
<dbReference type="PIRSF" id="PIRSF006232">
    <property type="entry name" value="Pirin"/>
    <property type="match status" value="1"/>
</dbReference>
<dbReference type="Proteomes" id="UP001611383">
    <property type="component" value="Chromosome"/>
</dbReference>
<proteinExistence type="inferred from homology"/>
<dbReference type="CDD" id="cd02247">
    <property type="entry name" value="cupin_pirin_C"/>
    <property type="match status" value="1"/>
</dbReference>
<comment type="similarity">
    <text evidence="1 2">Belongs to the pirin family.</text>
</comment>
<dbReference type="InterPro" id="IPR008778">
    <property type="entry name" value="Pirin_C_dom"/>
</dbReference>
<evidence type="ECO:0000256" key="3">
    <source>
        <dbReference type="SAM" id="SignalP"/>
    </source>
</evidence>
<dbReference type="PANTHER" id="PTHR13903">
    <property type="entry name" value="PIRIN-RELATED"/>
    <property type="match status" value="1"/>
</dbReference>
<dbReference type="SUPFAM" id="SSF51182">
    <property type="entry name" value="RmlC-like cupins"/>
    <property type="match status" value="1"/>
</dbReference>
<dbReference type="Gene3D" id="2.60.120.10">
    <property type="entry name" value="Jelly Rolls"/>
    <property type="match status" value="2"/>
</dbReference>
<sequence length="323" mass="35190">MRTTTRRQFLIDSMLATVAVAAGCRSGTEAASQAPAYIPTSDRSVVRTLPGLPTTDGAGVRLTRVIGQPTLRNLDPFLMLDRFHSDDPNAYIAGFPSHPHRGFETVTVMLDGYMRHRDSRGNSGLIRGGGSQWMTAGRGIIHSEMPEQEAGLMSGFQLWINLPAKEKMCPAYYQDLGPEQLVEAKLSSAGSKMRVIAGSPNDLAGPVRERPTQPTLLTLTLEDDQPFELELPEAHTAFAFVYSGEVDFGPEAKRKTVRAGNLALLGTGKRLRLRATNQRSAVLVAAAKPLGERIVQHGPFVMNSEAEIHQAIQDYRNGVLDKA</sequence>
<name>A0ABY9WP53_9BACT</name>
<accession>A0ABY9WP53</accession>
<dbReference type="PANTHER" id="PTHR13903:SF8">
    <property type="entry name" value="PIRIN"/>
    <property type="match status" value="1"/>
</dbReference>
<protein>
    <submittedName>
        <fullName evidence="6">Pirin family protein</fullName>
    </submittedName>
</protein>
<evidence type="ECO:0000313" key="7">
    <source>
        <dbReference type="Proteomes" id="UP001611383"/>
    </source>
</evidence>
<dbReference type="PROSITE" id="PS51318">
    <property type="entry name" value="TAT"/>
    <property type="match status" value="1"/>
</dbReference>
<feature type="domain" description="Pirin N-terminal" evidence="4">
    <location>
        <begin position="60"/>
        <end position="160"/>
    </location>
</feature>
<reference evidence="6 7" key="1">
    <citation type="submission" date="2019-08" db="EMBL/GenBank/DDBJ databases">
        <title>Archangium and Cystobacter genomes.</title>
        <authorList>
            <person name="Chen I.-C.K."/>
            <person name="Wielgoss S."/>
        </authorList>
    </citation>
    <scope>NUCLEOTIDE SEQUENCE [LARGE SCALE GENOMIC DNA]</scope>
    <source>
        <strain evidence="6 7">Cbm 6</strain>
    </source>
</reference>
<dbReference type="RefSeq" id="WP_395820218.1">
    <property type="nucleotide sequence ID" value="NZ_CP043494.1"/>
</dbReference>
<gene>
    <name evidence="6" type="ORF">F0U60_15950</name>
</gene>
<keyword evidence="3" id="KW-0732">Signal</keyword>
<evidence type="ECO:0000256" key="1">
    <source>
        <dbReference type="ARBA" id="ARBA00008416"/>
    </source>
</evidence>
<dbReference type="CDD" id="cd02909">
    <property type="entry name" value="cupin_pirin_N"/>
    <property type="match status" value="1"/>
</dbReference>
<feature type="signal peptide" evidence="3">
    <location>
        <begin position="1"/>
        <end position="21"/>
    </location>
</feature>